<evidence type="ECO:0000313" key="5">
    <source>
        <dbReference type="EMBL" id="KOO28217.1"/>
    </source>
</evidence>
<dbReference type="GO" id="GO:0003873">
    <property type="term" value="F:6-phosphofructo-2-kinase activity"/>
    <property type="evidence" value="ECO:0007669"/>
    <property type="project" value="InterPro"/>
</dbReference>
<dbReference type="GO" id="GO:0006003">
    <property type="term" value="P:fructose 2,6-bisphosphate metabolic process"/>
    <property type="evidence" value="ECO:0007669"/>
    <property type="project" value="InterPro"/>
</dbReference>
<dbReference type="EMBL" id="JWZX01002602">
    <property type="protein sequence ID" value="KOO28217.1"/>
    <property type="molecule type" value="Genomic_DNA"/>
</dbReference>
<dbReference type="Pfam" id="PF00300">
    <property type="entry name" value="His_Phos_1"/>
    <property type="match status" value="1"/>
</dbReference>
<dbReference type="GO" id="GO:0005829">
    <property type="term" value="C:cytosol"/>
    <property type="evidence" value="ECO:0007669"/>
    <property type="project" value="TreeGrafter"/>
</dbReference>
<dbReference type="SUPFAM" id="SSF52540">
    <property type="entry name" value="P-loop containing nucleoside triphosphate hydrolases"/>
    <property type="match status" value="1"/>
</dbReference>
<keyword evidence="2" id="KW-0067">ATP-binding</keyword>
<sequence>MLRKSSNTYHSGINPATEELRSVVARNVSIGVEPTYTTNSHTVLTDRVLIAMVGLPARGKSYISKAIVRYLQFIGCPARLFNAGNKRRQEGASGVGAGFFDASNMDAKAQRERMAMDTLDEALEWIRGVTSPEAGCACGIFDATNTTIARREKDNYRMKLSNDDYKGTDPEAALRDFQERVRQYERVYEPVDDAGVLGGDSSLSTDGLEYARAVREHVLARERSDDLRDAAGQPPAPAMVLTGTLRRNVQMAEVICADEDELPFILRQKTSPLSRSGLGGSREGLDRFGDHFRGPERDTSTASPSSPPRSPPPASDAQLAAASVVPSATAPPAGRRRRRISLQLHRLNELCAGKLDSLTYEQMRQLYAAEYQARETDKLNYRYPGPGGESYMDLILRLESIILSIEQTRGNVIIPCDRAVCRVLLCYFSGGVELHKLPYLEVGPGVIELRRSHSGFSTMHTPISSGRTTRAAGPGTGGAAELQWSNRLSSSSIPVPPPSLRTLNE</sequence>
<organism evidence="5 6">
    <name type="scientific">Chrysochromulina tobinii</name>
    <dbReference type="NCBI Taxonomy" id="1460289"/>
    <lineage>
        <taxon>Eukaryota</taxon>
        <taxon>Haptista</taxon>
        <taxon>Haptophyta</taxon>
        <taxon>Prymnesiophyceae</taxon>
        <taxon>Prymnesiales</taxon>
        <taxon>Chrysochromulinaceae</taxon>
        <taxon>Chrysochromulina</taxon>
    </lineage>
</organism>
<feature type="compositionally biased region" description="Low complexity" evidence="3">
    <location>
        <begin position="320"/>
        <end position="333"/>
    </location>
</feature>
<name>A0A0M0JPJ5_9EUKA</name>
<dbReference type="OrthoDB" id="267323at2759"/>
<dbReference type="Gene3D" id="3.40.50.300">
    <property type="entry name" value="P-loop containing nucleotide triphosphate hydrolases"/>
    <property type="match status" value="2"/>
</dbReference>
<accession>A0A0M0JPJ5</accession>
<feature type="region of interest" description="Disordered" evidence="3">
    <location>
        <begin position="271"/>
        <end position="336"/>
    </location>
</feature>
<dbReference type="AlphaFoldDB" id="A0A0M0JPJ5"/>
<dbReference type="InterPro" id="IPR013078">
    <property type="entry name" value="His_Pase_superF_clade-1"/>
</dbReference>
<keyword evidence="6" id="KW-1185">Reference proteome</keyword>
<reference evidence="6" key="1">
    <citation type="journal article" date="2015" name="PLoS Genet.">
        <title>Genome Sequence and Transcriptome Analyses of Chrysochromulina tobin: Metabolic Tools for Enhanced Algal Fitness in the Prominent Order Prymnesiales (Haptophyceae).</title>
        <authorList>
            <person name="Hovde B.T."/>
            <person name="Deodato C.R."/>
            <person name="Hunsperger H.M."/>
            <person name="Ryken S.A."/>
            <person name="Yost W."/>
            <person name="Jha R.K."/>
            <person name="Patterson J."/>
            <person name="Monnat R.J. Jr."/>
            <person name="Barlow S.B."/>
            <person name="Starkenburg S.R."/>
            <person name="Cattolico R.A."/>
        </authorList>
    </citation>
    <scope>NUCLEOTIDE SEQUENCE</scope>
    <source>
        <strain evidence="6">CCMP291</strain>
    </source>
</reference>
<dbReference type="SUPFAM" id="SSF53254">
    <property type="entry name" value="Phosphoglycerate mutase-like"/>
    <property type="match status" value="1"/>
</dbReference>
<keyword evidence="1" id="KW-0547">Nucleotide-binding</keyword>
<proteinExistence type="predicted"/>
<feature type="domain" description="6-phosphofructo-2-kinase" evidence="4">
    <location>
        <begin position="45"/>
        <end position="152"/>
    </location>
</feature>
<dbReference type="InterPro" id="IPR029033">
    <property type="entry name" value="His_PPase_superfam"/>
</dbReference>
<dbReference type="Gene3D" id="3.40.50.1240">
    <property type="entry name" value="Phosphoglycerate mutase-like"/>
    <property type="match status" value="1"/>
</dbReference>
<evidence type="ECO:0000256" key="1">
    <source>
        <dbReference type="ARBA" id="ARBA00022741"/>
    </source>
</evidence>
<dbReference type="InterPro" id="IPR027417">
    <property type="entry name" value="P-loop_NTPase"/>
</dbReference>
<dbReference type="GO" id="GO:0006000">
    <property type="term" value="P:fructose metabolic process"/>
    <property type="evidence" value="ECO:0007669"/>
    <property type="project" value="InterPro"/>
</dbReference>
<evidence type="ECO:0000259" key="4">
    <source>
        <dbReference type="Pfam" id="PF01591"/>
    </source>
</evidence>
<dbReference type="Proteomes" id="UP000037460">
    <property type="component" value="Unassembled WGS sequence"/>
</dbReference>
<evidence type="ECO:0000256" key="2">
    <source>
        <dbReference type="ARBA" id="ARBA00022840"/>
    </source>
</evidence>
<protein>
    <submittedName>
        <fullName evidence="5">Fructose-2,6-bisphosphate 2-phosphatase</fullName>
    </submittedName>
</protein>
<dbReference type="Pfam" id="PF01591">
    <property type="entry name" value="6PF2K"/>
    <property type="match status" value="2"/>
</dbReference>
<dbReference type="GO" id="GO:0005524">
    <property type="term" value="F:ATP binding"/>
    <property type="evidence" value="ECO:0007669"/>
    <property type="project" value="UniProtKB-KW"/>
</dbReference>
<dbReference type="PANTHER" id="PTHR10606">
    <property type="entry name" value="6-PHOSPHOFRUCTO-2-KINASE/FRUCTOSE-2,6-BISPHOSPHATASE"/>
    <property type="match status" value="1"/>
</dbReference>
<evidence type="ECO:0000313" key="6">
    <source>
        <dbReference type="Proteomes" id="UP000037460"/>
    </source>
</evidence>
<dbReference type="PIRSF" id="PIRSF000709">
    <property type="entry name" value="6PFK_2-Ptase"/>
    <property type="match status" value="1"/>
</dbReference>
<feature type="domain" description="6-phosphofructo-2-kinase" evidence="4">
    <location>
        <begin position="157"/>
        <end position="193"/>
    </location>
</feature>
<feature type="compositionally biased region" description="Pro residues" evidence="3">
    <location>
        <begin position="305"/>
        <end position="314"/>
    </location>
</feature>
<comment type="caution">
    <text evidence="5">The sequence shown here is derived from an EMBL/GenBank/DDBJ whole genome shotgun (WGS) entry which is preliminary data.</text>
</comment>
<dbReference type="InterPro" id="IPR013079">
    <property type="entry name" value="6Phosfructo_kin"/>
</dbReference>
<evidence type="ECO:0000256" key="3">
    <source>
        <dbReference type="SAM" id="MobiDB-lite"/>
    </source>
</evidence>
<feature type="region of interest" description="Disordered" evidence="3">
    <location>
        <begin position="458"/>
        <end position="479"/>
    </location>
</feature>
<feature type="compositionally biased region" description="Basic and acidic residues" evidence="3">
    <location>
        <begin position="283"/>
        <end position="299"/>
    </location>
</feature>
<gene>
    <name evidence="5" type="ORF">Ctob_013969</name>
</gene>
<dbReference type="InterPro" id="IPR003094">
    <property type="entry name" value="6Pfruct_kin"/>
</dbReference>